<evidence type="ECO:0000313" key="4">
    <source>
        <dbReference type="Proteomes" id="UP000053989"/>
    </source>
</evidence>
<feature type="chain" id="PRO_5002174659" evidence="2">
    <location>
        <begin position="23"/>
        <end position="571"/>
    </location>
</feature>
<evidence type="ECO:0000313" key="3">
    <source>
        <dbReference type="EMBL" id="KIM51398.1"/>
    </source>
</evidence>
<dbReference type="EMBL" id="KN822260">
    <property type="protein sequence ID" value="KIM51398.1"/>
    <property type="molecule type" value="Genomic_DNA"/>
</dbReference>
<dbReference type="Proteomes" id="UP000053989">
    <property type="component" value="Unassembled WGS sequence"/>
</dbReference>
<organism evidence="3 4">
    <name type="scientific">Scleroderma citrinum Foug A</name>
    <dbReference type="NCBI Taxonomy" id="1036808"/>
    <lineage>
        <taxon>Eukaryota</taxon>
        <taxon>Fungi</taxon>
        <taxon>Dikarya</taxon>
        <taxon>Basidiomycota</taxon>
        <taxon>Agaricomycotina</taxon>
        <taxon>Agaricomycetes</taxon>
        <taxon>Agaricomycetidae</taxon>
        <taxon>Boletales</taxon>
        <taxon>Sclerodermatineae</taxon>
        <taxon>Sclerodermataceae</taxon>
        <taxon>Scleroderma</taxon>
    </lineage>
</organism>
<feature type="signal peptide" evidence="2">
    <location>
        <begin position="1"/>
        <end position="22"/>
    </location>
</feature>
<name>A0A0C2YNT6_9AGAM</name>
<keyword evidence="2" id="KW-0732">Signal</keyword>
<feature type="region of interest" description="Disordered" evidence="1">
    <location>
        <begin position="74"/>
        <end position="116"/>
    </location>
</feature>
<accession>A0A0C2YNT6</accession>
<reference evidence="4" key="2">
    <citation type="submission" date="2015-01" db="EMBL/GenBank/DDBJ databases">
        <title>Evolutionary Origins and Diversification of the Mycorrhizal Mutualists.</title>
        <authorList>
            <consortium name="DOE Joint Genome Institute"/>
            <consortium name="Mycorrhizal Genomics Consortium"/>
            <person name="Kohler A."/>
            <person name="Kuo A."/>
            <person name="Nagy L.G."/>
            <person name="Floudas D."/>
            <person name="Copeland A."/>
            <person name="Barry K.W."/>
            <person name="Cichocki N."/>
            <person name="Veneault-Fourrey C."/>
            <person name="LaButti K."/>
            <person name="Lindquist E.A."/>
            <person name="Lipzen A."/>
            <person name="Lundell T."/>
            <person name="Morin E."/>
            <person name="Murat C."/>
            <person name="Riley R."/>
            <person name="Ohm R."/>
            <person name="Sun H."/>
            <person name="Tunlid A."/>
            <person name="Henrissat B."/>
            <person name="Grigoriev I.V."/>
            <person name="Hibbett D.S."/>
            <person name="Martin F."/>
        </authorList>
    </citation>
    <scope>NUCLEOTIDE SEQUENCE [LARGE SCALE GENOMIC DNA]</scope>
    <source>
        <strain evidence="4">Foug A</strain>
    </source>
</reference>
<protein>
    <submittedName>
        <fullName evidence="3">Uncharacterized protein</fullName>
    </submittedName>
</protein>
<keyword evidence="4" id="KW-1185">Reference proteome</keyword>
<dbReference type="HOGENOM" id="CLU_023634_0_0_1"/>
<gene>
    <name evidence="3" type="ORF">SCLCIDRAFT_33465</name>
</gene>
<dbReference type="InParanoid" id="A0A0C2YNT6"/>
<dbReference type="OrthoDB" id="2662900at2759"/>
<evidence type="ECO:0000256" key="1">
    <source>
        <dbReference type="SAM" id="MobiDB-lite"/>
    </source>
</evidence>
<sequence>MLPHLTPFFSALLNLLLQPSTTCPPLSLELQWNLPQAEKAVDDKHLKDTKAAKEEAAKQGVERLALMEMEAEAKANDVKASKPKPRPRPQKWLKKTVNGIDKETNNEGPSEHEPSQLRMTMKEAIKDCKTQKRTLKREYAVVIPKETVKKFAQGGQVKTWVADVAATETNNPTSPAPSTKTSLTVFPSSYTPVSLSDLPVDEPNEIFADTVDDRAEKLATMKHAMALGTQTVMITPVEESEDELDTPISSLHVTPRVTKRKAPLISDSEAEHTSEASIMEIDEPASKVTSISIQAKASDLPQHKRIKHEEMPSVSLATLSVSSADSTSPPSSNLPEWACDADGYIIDTVKKHSEYNNKDLPVPSDHCWSRLFIPMATLWCSVQKNVWSVPNEELASALQLIFNVMYPDIKHLVTTSGSVFSVTTQCLSEWQNGFGSSALAMMLDFFSSLDDDVDIRPDLNLIDTEGLYRSTFLLELIATAHLSSIAACVHVPGWDTQAMATGKNGEGVIAMVSAALEHAIKFIVDGTIDVEQVLKDMANNADGKMKVKLPKVLNRAMGRVTSSAFQFSAVN</sequence>
<proteinExistence type="predicted"/>
<feature type="compositionally biased region" description="Basic residues" evidence="1">
    <location>
        <begin position="81"/>
        <end position="94"/>
    </location>
</feature>
<evidence type="ECO:0000256" key="2">
    <source>
        <dbReference type="SAM" id="SignalP"/>
    </source>
</evidence>
<reference evidence="3 4" key="1">
    <citation type="submission" date="2014-04" db="EMBL/GenBank/DDBJ databases">
        <authorList>
            <consortium name="DOE Joint Genome Institute"/>
            <person name="Kuo A."/>
            <person name="Kohler A."/>
            <person name="Nagy L.G."/>
            <person name="Floudas D."/>
            <person name="Copeland A."/>
            <person name="Barry K.W."/>
            <person name="Cichocki N."/>
            <person name="Veneault-Fourrey C."/>
            <person name="LaButti K."/>
            <person name="Lindquist E.A."/>
            <person name="Lipzen A."/>
            <person name="Lundell T."/>
            <person name="Morin E."/>
            <person name="Murat C."/>
            <person name="Sun H."/>
            <person name="Tunlid A."/>
            <person name="Henrissat B."/>
            <person name="Grigoriev I.V."/>
            <person name="Hibbett D.S."/>
            <person name="Martin F."/>
            <person name="Nordberg H.P."/>
            <person name="Cantor M.N."/>
            <person name="Hua S.X."/>
        </authorList>
    </citation>
    <scope>NUCLEOTIDE SEQUENCE [LARGE SCALE GENOMIC DNA]</scope>
    <source>
        <strain evidence="3 4">Foug A</strain>
    </source>
</reference>
<feature type="compositionally biased region" description="Basic and acidic residues" evidence="1">
    <location>
        <begin position="100"/>
        <end position="116"/>
    </location>
</feature>
<dbReference type="AlphaFoldDB" id="A0A0C2YNT6"/>